<dbReference type="AlphaFoldDB" id="A0A367R4G2"/>
<evidence type="ECO:0000313" key="2">
    <source>
        <dbReference type="EMBL" id="RCJ30503.1"/>
    </source>
</evidence>
<name>A0A367R4G2_NOSPU</name>
<dbReference type="PANTHER" id="PTHR42956:SF1">
    <property type="entry name" value="NITROGENASE IRON-MOLYBDENUM COFACTOR BIOSYNTHESIS PROTEIN NIFE"/>
    <property type="match status" value="1"/>
</dbReference>
<dbReference type="Proteomes" id="UP000252085">
    <property type="component" value="Unassembled WGS sequence"/>
</dbReference>
<dbReference type="EMBL" id="LXQE01000187">
    <property type="protein sequence ID" value="RCJ30503.1"/>
    <property type="molecule type" value="Genomic_DNA"/>
</dbReference>
<proteinExistence type="predicted"/>
<dbReference type="SUPFAM" id="SSF53807">
    <property type="entry name" value="Helical backbone' metal receptor"/>
    <property type="match status" value="1"/>
</dbReference>
<dbReference type="Pfam" id="PF00148">
    <property type="entry name" value="Oxidored_nitro"/>
    <property type="match status" value="1"/>
</dbReference>
<comment type="caution">
    <text evidence="2">The sequence shown here is derived from an EMBL/GenBank/DDBJ whole genome shotgun (WGS) entry which is preliminary data.</text>
</comment>
<dbReference type="EMBL" id="LXQE01000005">
    <property type="protein sequence ID" value="RCJ42594.1"/>
    <property type="molecule type" value="Genomic_DNA"/>
</dbReference>
<accession>A0A367R4G2</accession>
<gene>
    <name evidence="2" type="ORF">A6769_33515</name>
    <name evidence="3" type="ORF">A6769_37150</name>
</gene>
<protein>
    <recommendedName>
        <fullName evidence="1">Nitrogenase/oxidoreductase component 1 domain-containing protein</fullName>
    </recommendedName>
</protein>
<dbReference type="InterPro" id="IPR000510">
    <property type="entry name" value="Nase/OxRdtase_comp1"/>
</dbReference>
<evidence type="ECO:0000259" key="1">
    <source>
        <dbReference type="Pfam" id="PF00148"/>
    </source>
</evidence>
<dbReference type="Gene3D" id="3.40.50.1980">
    <property type="entry name" value="Nitrogenase molybdenum iron protein domain"/>
    <property type="match status" value="1"/>
</dbReference>
<dbReference type="PANTHER" id="PTHR42956">
    <property type="entry name" value="NITROGENASE IRON-MOLYBDENUM COFACTOR BIOSYNTHESIS PROTEIN NIFE"/>
    <property type="match status" value="1"/>
</dbReference>
<evidence type="ECO:0000313" key="4">
    <source>
        <dbReference type="Proteomes" id="UP000252085"/>
    </source>
</evidence>
<dbReference type="InterPro" id="IPR049939">
    <property type="entry name" value="NifE-like"/>
</dbReference>
<sequence length="98" mass="10712">MTATSIDKNVVFYGNLSELYRLAKEGKIKTTLQGSHTRPCKFWTATKILSGIKNAIVISHGPSGCAYGVKRAYKLTNSRNSGSPYEPVVTTNMSENVL</sequence>
<evidence type="ECO:0000313" key="3">
    <source>
        <dbReference type="EMBL" id="RCJ42594.1"/>
    </source>
</evidence>
<reference evidence="2 4" key="1">
    <citation type="submission" date="2016-04" db="EMBL/GenBank/DDBJ databases">
        <authorList>
            <person name="Evans L.H."/>
            <person name="Alamgir A."/>
            <person name="Owens N."/>
            <person name="Weber N.D."/>
            <person name="Virtaneva K."/>
            <person name="Barbian K."/>
            <person name="Babar A."/>
            <person name="Rosenke K."/>
        </authorList>
    </citation>
    <scope>NUCLEOTIDE SEQUENCE [LARGE SCALE GENOMIC DNA]</scope>
    <source>
        <strain evidence="2">NIES-2108</strain>
    </source>
</reference>
<feature type="domain" description="Nitrogenase/oxidoreductase component 1" evidence="1">
    <location>
        <begin position="40"/>
        <end position="96"/>
    </location>
</feature>
<organism evidence="2 4">
    <name type="scientific">Nostoc punctiforme NIES-2108</name>
    <dbReference type="NCBI Taxonomy" id="1356359"/>
    <lineage>
        <taxon>Bacteria</taxon>
        <taxon>Bacillati</taxon>
        <taxon>Cyanobacteriota</taxon>
        <taxon>Cyanophyceae</taxon>
        <taxon>Nostocales</taxon>
        <taxon>Nostocaceae</taxon>
        <taxon>Nostoc</taxon>
    </lineage>
</organism>
<dbReference type="GO" id="GO:0016491">
    <property type="term" value="F:oxidoreductase activity"/>
    <property type="evidence" value="ECO:0007669"/>
    <property type="project" value="InterPro"/>
</dbReference>